<evidence type="ECO:0000256" key="1">
    <source>
        <dbReference type="SAM" id="Phobius"/>
    </source>
</evidence>
<accession>A0ABS3ASJ0</accession>
<evidence type="ECO:0000313" key="2">
    <source>
        <dbReference type="EMBL" id="MBN4068099.1"/>
    </source>
</evidence>
<dbReference type="Pfam" id="PF11742">
    <property type="entry name" value="DUF3302"/>
    <property type="match status" value="1"/>
</dbReference>
<comment type="caution">
    <text evidence="2">The sequence shown here is derived from an EMBL/GenBank/DDBJ whole genome shotgun (WGS) entry which is preliminary data.</text>
</comment>
<dbReference type="PIRSF" id="PIRSF028770">
    <property type="entry name" value="UCP028770"/>
    <property type="match status" value="1"/>
</dbReference>
<reference evidence="2 3" key="1">
    <citation type="submission" date="2021-02" db="EMBL/GenBank/DDBJ databases">
        <title>Activity-based single-cell genomes from oceanic crustal fluid captures similar information to metagenomic and metatranscriptomic surveys with orders of magnitude less sampling.</title>
        <authorList>
            <person name="D'Angelo T.S."/>
            <person name="Orcutt B.N."/>
        </authorList>
    </citation>
    <scope>NUCLEOTIDE SEQUENCE [LARGE SCALE GENOMIC DNA]</scope>
    <source>
        <strain evidence="2">AH-315-G02</strain>
    </source>
</reference>
<dbReference type="InterPro" id="IPR011223">
    <property type="entry name" value="UCP028770"/>
</dbReference>
<feature type="transmembrane region" description="Helical" evidence="1">
    <location>
        <begin position="49"/>
        <end position="69"/>
    </location>
</feature>
<keyword evidence="1" id="KW-0472">Membrane</keyword>
<sequence>MEGRVLDFVALGILISVVIILLYGVIYIHDIPYNIAKRRNHPHLHAIHTAGWVSLFLMHALWPFLWIWATLYVPEKGWGMSSHKGNTSKLDDSVDPKTAIAALQERVADLEAKLHSDPPKQKSKAVTKAA</sequence>
<proteinExistence type="predicted"/>
<gene>
    <name evidence="2" type="ORF">JYU06_01045</name>
</gene>
<organism evidence="2 3">
    <name type="scientific">Desulfotalea psychrophila</name>
    <dbReference type="NCBI Taxonomy" id="84980"/>
    <lineage>
        <taxon>Bacteria</taxon>
        <taxon>Pseudomonadati</taxon>
        <taxon>Thermodesulfobacteriota</taxon>
        <taxon>Desulfobulbia</taxon>
        <taxon>Desulfobulbales</taxon>
        <taxon>Desulfocapsaceae</taxon>
        <taxon>Desulfotalea</taxon>
    </lineage>
</organism>
<name>A0ABS3ASJ0_9BACT</name>
<keyword evidence="1" id="KW-0812">Transmembrane</keyword>
<protein>
    <submittedName>
        <fullName evidence="2">DUF3302 domain-containing protein</fullName>
    </submittedName>
</protein>
<keyword evidence="1" id="KW-1133">Transmembrane helix</keyword>
<dbReference type="EMBL" id="JAFITO010000004">
    <property type="protein sequence ID" value="MBN4068099.1"/>
    <property type="molecule type" value="Genomic_DNA"/>
</dbReference>
<feature type="transmembrane region" description="Helical" evidence="1">
    <location>
        <begin position="6"/>
        <end position="28"/>
    </location>
</feature>
<dbReference type="Proteomes" id="UP000717534">
    <property type="component" value="Unassembled WGS sequence"/>
</dbReference>
<evidence type="ECO:0000313" key="3">
    <source>
        <dbReference type="Proteomes" id="UP000717534"/>
    </source>
</evidence>
<keyword evidence="3" id="KW-1185">Reference proteome</keyword>